<sequence>MKAIRRSHRTSNCRRKLRLRQHQQQKQGARQQADREQQQQQQQRRRRSASASVDGRRQRLWRVFVSSMRGTSGATETAAAAAAAAVPPAEPSAAVSSGSAAAGDSAGGAPGPMPPNRAFLQRIRRRASRGNFLARRTVNATYGESRGSSSAGGAALAALPAAARGGQPRRSRFKSEFNSLMRVLSRRHPSRGQCCGGARGKGGRNSSRMQTRICESFVEMLMDWDGGGQRVKTGARKAPAQRCRMLMAETEMGLGVTGSAPS</sequence>
<dbReference type="AlphaFoldDB" id="A0A6P6S0E2"/>
<protein>
    <submittedName>
        <fullName evidence="3">Uncharacterized protein LOC34621386</fullName>
    </submittedName>
</protein>
<gene>
    <name evidence="3" type="primary">LOC34621386</name>
</gene>
<feature type="region of interest" description="Disordered" evidence="1">
    <location>
        <begin position="1"/>
        <end position="55"/>
    </location>
</feature>
<keyword evidence="2" id="KW-1185">Reference proteome</keyword>
<feature type="compositionally biased region" description="Basic residues" evidence="1">
    <location>
        <begin position="1"/>
        <end position="23"/>
    </location>
</feature>
<feature type="region of interest" description="Disordered" evidence="1">
    <location>
        <begin position="188"/>
        <end position="208"/>
    </location>
</feature>
<evidence type="ECO:0000313" key="2">
    <source>
        <dbReference type="Proteomes" id="UP000515125"/>
    </source>
</evidence>
<dbReference type="GeneID" id="34621386"/>
<evidence type="ECO:0000313" key="3">
    <source>
        <dbReference type="RefSeq" id="XP_026193087.1"/>
    </source>
</evidence>
<evidence type="ECO:0000256" key="1">
    <source>
        <dbReference type="SAM" id="MobiDB-lite"/>
    </source>
</evidence>
<dbReference type="Proteomes" id="UP000515125">
    <property type="component" value="Unplaced"/>
</dbReference>
<organism evidence="2 3">
    <name type="scientific">Cyclospora cayetanensis</name>
    <dbReference type="NCBI Taxonomy" id="88456"/>
    <lineage>
        <taxon>Eukaryota</taxon>
        <taxon>Sar</taxon>
        <taxon>Alveolata</taxon>
        <taxon>Apicomplexa</taxon>
        <taxon>Conoidasida</taxon>
        <taxon>Coccidia</taxon>
        <taxon>Eucoccidiorida</taxon>
        <taxon>Eimeriorina</taxon>
        <taxon>Eimeriidae</taxon>
        <taxon>Cyclospora</taxon>
    </lineage>
</organism>
<accession>A0A6P6S0E2</accession>
<name>A0A6P6S0E2_9EIME</name>
<dbReference type="RefSeq" id="XP_026193087.1">
    <property type="nucleotide sequence ID" value="XM_026337302.1"/>
</dbReference>
<feature type="compositionally biased region" description="Low complexity" evidence="1">
    <location>
        <begin position="91"/>
        <end position="104"/>
    </location>
</feature>
<feature type="region of interest" description="Disordered" evidence="1">
    <location>
        <begin position="91"/>
        <end position="116"/>
    </location>
</feature>
<proteinExistence type="predicted"/>
<reference evidence="3" key="1">
    <citation type="submission" date="2025-08" db="UniProtKB">
        <authorList>
            <consortium name="RefSeq"/>
        </authorList>
    </citation>
    <scope>IDENTIFICATION</scope>
</reference>